<keyword evidence="3" id="KW-1185">Reference proteome</keyword>
<feature type="compositionally biased region" description="Polar residues" evidence="1">
    <location>
        <begin position="34"/>
        <end position="50"/>
    </location>
</feature>
<feature type="region of interest" description="Disordered" evidence="1">
    <location>
        <begin position="1"/>
        <end position="112"/>
    </location>
</feature>
<evidence type="ECO:0000256" key="1">
    <source>
        <dbReference type="SAM" id="MobiDB-lite"/>
    </source>
</evidence>
<name>A0ABD3BA77_9LAMI</name>
<comment type="caution">
    <text evidence="2">The sequence shown here is derived from an EMBL/GenBank/DDBJ whole genome shotgun (WGS) entry which is preliminary data.</text>
</comment>
<feature type="region of interest" description="Disordered" evidence="1">
    <location>
        <begin position="161"/>
        <end position="199"/>
    </location>
</feature>
<proteinExistence type="predicted"/>
<dbReference type="EMBL" id="JAVIJP010000107">
    <property type="protein sequence ID" value="KAL3614288.1"/>
    <property type="molecule type" value="Genomic_DNA"/>
</dbReference>
<reference evidence="3" key="1">
    <citation type="journal article" date="2024" name="IScience">
        <title>Strigolactones Initiate the Formation of Haustorium-like Structures in Castilleja.</title>
        <authorList>
            <person name="Buerger M."/>
            <person name="Peterson D."/>
            <person name="Chory J."/>
        </authorList>
    </citation>
    <scope>NUCLEOTIDE SEQUENCE [LARGE SCALE GENOMIC DNA]</scope>
</reference>
<organism evidence="2 3">
    <name type="scientific">Castilleja foliolosa</name>
    <dbReference type="NCBI Taxonomy" id="1961234"/>
    <lineage>
        <taxon>Eukaryota</taxon>
        <taxon>Viridiplantae</taxon>
        <taxon>Streptophyta</taxon>
        <taxon>Embryophyta</taxon>
        <taxon>Tracheophyta</taxon>
        <taxon>Spermatophyta</taxon>
        <taxon>Magnoliopsida</taxon>
        <taxon>eudicotyledons</taxon>
        <taxon>Gunneridae</taxon>
        <taxon>Pentapetalae</taxon>
        <taxon>asterids</taxon>
        <taxon>lamiids</taxon>
        <taxon>Lamiales</taxon>
        <taxon>Orobanchaceae</taxon>
        <taxon>Pedicularideae</taxon>
        <taxon>Castillejinae</taxon>
        <taxon>Castilleja</taxon>
    </lineage>
</organism>
<gene>
    <name evidence="2" type="ORF">CASFOL_042362</name>
</gene>
<dbReference type="AlphaFoldDB" id="A0ABD3BA77"/>
<sequence length="342" mass="37919">MAAHSKFSNRPSSPISSRPTNPNSRNSEVHSTTRRSFNGNNSFAKPSTLANPKRLDPMTPANSPSDFARRRSVGSGSCLKISEEKENNNNNNEKDQFMKTSKLQSPAKGSKNFMAPTISAASKFTPSPRKKALVERNDPVRTSISLFDGKAIFFSNVSEEFEPKPKTGNNQNPKILPKPPKNVAFLDSQNANENSSDSDSLKFSCSHVSNPVIAPLDADPSTRPYDPKTNYLVSLLQTKSQVEHRKDSEKEKLEAISSADTVIGFQDDFDPYEESEKEKLEAIVSAGRFEGLLSSVEDDLREDRVSVDSEKEKSEVIESADMVMDDDVIHVEKKETKSGFFF</sequence>
<dbReference type="PANTHER" id="PTHR34775:SF4">
    <property type="entry name" value="TRANSMEMBRANE PROTEIN"/>
    <property type="match status" value="1"/>
</dbReference>
<evidence type="ECO:0000313" key="2">
    <source>
        <dbReference type="EMBL" id="KAL3614288.1"/>
    </source>
</evidence>
<evidence type="ECO:0000313" key="3">
    <source>
        <dbReference type="Proteomes" id="UP001632038"/>
    </source>
</evidence>
<dbReference type="Proteomes" id="UP001632038">
    <property type="component" value="Unassembled WGS sequence"/>
</dbReference>
<feature type="compositionally biased region" description="Low complexity" evidence="1">
    <location>
        <begin position="8"/>
        <end position="26"/>
    </location>
</feature>
<accession>A0ABD3BA77</accession>
<dbReference type="PANTHER" id="PTHR34775">
    <property type="entry name" value="TRANSMEMBRANE PROTEIN"/>
    <property type="match status" value="1"/>
</dbReference>
<feature type="compositionally biased region" description="Basic and acidic residues" evidence="1">
    <location>
        <begin position="81"/>
        <end position="97"/>
    </location>
</feature>
<protein>
    <submittedName>
        <fullName evidence="2">Uncharacterized protein</fullName>
    </submittedName>
</protein>